<dbReference type="InterPro" id="IPR029052">
    <property type="entry name" value="Metallo-depent_PP-like"/>
</dbReference>
<evidence type="ECO:0000313" key="2">
    <source>
        <dbReference type="EMBL" id="MFI9099284.1"/>
    </source>
</evidence>
<reference evidence="2 3" key="1">
    <citation type="submission" date="2024-10" db="EMBL/GenBank/DDBJ databases">
        <title>The Natural Products Discovery Center: Release of the First 8490 Sequenced Strains for Exploring Actinobacteria Biosynthetic Diversity.</title>
        <authorList>
            <person name="Kalkreuter E."/>
            <person name="Kautsar S.A."/>
            <person name="Yang D."/>
            <person name="Bader C.D."/>
            <person name="Teijaro C.N."/>
            <person name="Fluegel L."/>
            <person name="Davis C.M."/>
            <person name="Simpson J.R."/>
            <person name="Lauterbach L."/>
            <person name="Steele A.D."/>
            <person name="Gui C."/>
            <person name="Meng S."/>
            <person name="Li G."/>
            <person name="Viehrig K."/>
            <person name="Ye F."/>
            <person name="Su P."/>
            <person name="Kiefer A.F."/>
            <person name="Nichols A."/>
            <person name="Cepeda A.J."/>
            <person name="Yan W."/>
            <person name="Fan B."/>
            <person name="Jiang Y."/>
            <person name="Adhikari A."/>
            <person name="Zheng C.-J."/>
            <person name="Schuster L."/>
            <person name="Cowan T.M."/>
            <person name="Smanski M.J."/>
            <person name="Chevrette M.G."/>
            <person name="De Carvalho L.P.S."/>
            <person name="Shen B."/>
        </authorList>
    </citation>
    <scope>NUCLEOTIDE SEQUENCE [LARGE SCALE GENOMIC DNA]</scope>
    <source>
        <strain evidence="2 3">NPDC053399</strain>
    </source>
</reference>
<dbReference type="InterPro" id="IPR004843">
    <property type="entry name" value="Calcineurin-like_PHP"/>
</dbReference>
<sequence length="275" mass="31314">MGISDLHVAHPENRKILEELRPDNPADWLIVAGDVGEVLEDVEWALELLSVRFAHVVWAPGNHDLWTPHGDAVQLRGEARYRHLVEVCRSLGVHSPEDPYPVWSGPGGPVVVAPLFLLYDYTFRTPTAATKEESLAQAYEAGIVCTDEFLLHPDPYPSRDAWCRARVAETERRLEACDPELRTVLVNHFPLVRDPTNILRYPEFAQWCGTELTADWHTRFRAAAVVYGHLHIPRTTWYDGVRFEEVSVGYPREWRTPGHPRNVPRQILPEPATAL</sequence>
<protein>
    <submittedName>
        <fullName evidence="2">Metallophosphoesterase family protein</fullName>
        <ecNumber evidence="2">3.1.-.-</ecNumber>
    </submittedName>
</protein>
<proteinExistence type="predicted"/>
<comment type="caution">
    <text evidence="2">The sequence shown here is derived from an EMBL/GenBank/DDBJ whole genome shotgun (WGS) entry which is preliminary data.</text>
</comment>
<keyword evidence="3" id="KW-1185">Reference proteome</keyword>
<dbReference type="RefSeq" id="WP_399644791.1">
    <property type="nucleotide sequence ID" value="NZ_JBITYG010000001.1"/>
</dbReference>
<dbReference type="GO" id="GO:0016787">
    <property type="term" value="F:hydrolase activity"/>
    <property type="evidence" value="ECO:0007669"/>
    <property type="project" value="UniProtKB-KW"/>
</dbReference>
<feature type="domain" description="Calcineurin-like phosphoesterase" evidence="1">
    <location>
        <begin position="3"/>
        <end position="233"/>
    </location>
</feature>
<dbReference type="PANTHER" id="PTHR36492">
    <property type="match status" value="1"/>
</dbReference>
<dbReference type="SUPFAM" id="SSF56300">
    <property type="entry name" value="Metallo-dependent phosphatases"/>
    <property type="match status" value="1"/>
</dbReference>
<keyword evidence="2" id="KW-0378">Hydrolase</keyword>
<dbReference type="PANTHER" id="PTHR36492:SF2">
    <property type="entry name" value="[ACYL-CARRIER-PROTEIN] PHOSPHODIESTERASE PPTH"/>
    <property type="match status" value="1"/>
</dbReference>
<evidence type="ECO:0000259" key="1">
    <source>
        <dbReference type="Pfam" id="PF00149"/>
    </source>
</evidence>
<organism evidence="2 3">
    <name type="scientific">Streptomyces fildesensis</name>
    <dbReference type="NCBI Taxonomy" id="375757"/>
    <lineage>
        <taxon>Bacteria</taxon>
        <taxon>Bacillati</taxon>
        <taxon>Actinomycetota</taxon>
        <taxon>Actinomycetes</taxon>
        <taxon>Kitasatosporales</taxon>
        <taxon>Streptomycetaceae</taxon>
        <taxon>Streptomyces</taxon>
    </lineage>
</organism>
<gene>
    <name evidence="2" type="ORF">ACIGXA_02080</name>
</gene>
<dbReference type="Pfam" id="PF00149">
    <property type="entry name" value="Metallophos"/>
    <property type="match status" value="1"/>
</dbReference>
<evidence type="ECO:0000313" key="3">
    <source>
        <dbReference type="Proteomes" id="UP001614394"/>
    </source>
</evidence>
<dbReference type="Gene3D" id="3.60.21.10">
    <property type="match status" value="1"/>
</dbReference>
<dbReference type="InterPro" id="IPR052963">
    <property type="entry name" value="Pantetheine_PDE"/>
</dbReference>
<dbReference type="CDD" id="cd00838">
    <property type="entry name" value="MPP_superfamily"/>
    <property type="match status" value="1"/>
</dbReference>
<accession>A0ABW8BYN8</accession>
<dbReference type="Proteomes" id="UP001614394">
    <property type="component" value="Unassembled WGS sequence"/>
</dbReference>
<name>A0ABW8BYN8_9ACTN</name>
<dbReference type="EMBL" id="JBITYG010000001">
    <property type="protein sequence ID" value="MFI9099284.1"/>
    <property type="molecule type" value="Genomic_DNA"/>
</dbReference>
<dbReference type="EC" id="3.1.-.-" evidence="2"/>